<dbReference type="Gene3D" id="1.10.340.70">
    <property type="match status" value="1"/>
</dbReference>
<dbReference type="InterPro" id="IPR000477">
    <property type="entry name" value="RT_dom"/>
</dbReference>
<dbReference type="GO" id="GO:0006508">
    <property type="term" value="P:proteolysis"/>
    <property type="evidence" value="ECO:0007669"/>
    <property type="project" value="UniProtKB-KW"/>
</dbReference>
<dbReference type="InterPro" id="IPR001584">
    <property type="entry name" value="Integrase_cat-core"/>
</dbReference>
<evidence type="ECO:0000256" key="3">
    <source>
        <dbReference type="ARBA" id="ARBA00023125"/>
    </source>
</evidence>
<evidence type="ECO:0000256" key="2">
    <source>
        <dbReference type="ARBA" id="ARBA00022750"/>
    </source>
</evidence>
<evidence type="ECO:0000259" key="6">
    <source>
        <dbReference type="PROSITE" id="PS50158"/>
    </source>
</evidence>
<dbReference type="Gene3D" id="3.30.420.10">
    <property type="entry name" value="Ribonuclease H-like superfamily/Ribonuclease H"/>
    <property type="match status" value="1"/>
</dbReference>
<dbReference type="InterPro" id="IPR041577">
    <property type="entry name" value="RT_RNaseH_2"/>
</dbReference>
<dbReference type="InterPro" id="IPR043128">
    <property type="entry name" value="Rev_trsase/Diguanyl_cyclase"/>
</dbReference>
<dbReference type="InParanoid" id="A0A1X7TPJ2"/>
<feature type="domain" description="CCHC-type" evidence="6">
    <location>
        <begin position="115"/>
        <end position="129"/>
    </location>
</feature>
<reference evidence="9" key="1">
    <citation type="submission" date="2017-05" db="UniProtKB">
        <authorList>
            <consortium name="EnsemblMetazoa"/>
        </authorList>
    </citation>
    <scope>IDENTIFICATION</scope>
</reference>
<dbReference type="Pfam" id="PF17921">
    <property type="entry name" value="Integrase_H2C2"/>
    <property type="match status" value="1"/>
</dbReference>
<dbReference type="SUPFAM" id="SSF56672">
    <property type="entry name" value="DNA/RNA polymerases"/>
    <property type="match status" value="1"/>
</dbReference>
<keyword evidence="4" id="KW-0479">Metal-binding</keyword>
<dbReference type="GO" id="GO:0008270">
    <property type="term" value="F:zinc ion binding"/>
    <property type="evidence" value="ECO:0007669"/>
    <property type="project" value="UniProtKB-KW"/>
</dbReference>
<dbReference type="Gene3D" id="3.10.10.10">
    <property type="entry name" value="HIV Type 1 Reverse Transcriptase, subunit A, domain 1"/>
    <property type="match status" value="1"/>
</dbReference>
<dbReference type="GO" id="GO:0015074">
    <property type="term" value="P:DNA integration"/>
    <property type="evidence" value="ECO:0007669"/>
    <property type="project" value="InterPro"/>
</dbReference>
<keyword evidence="4" id="KW-0863">Zinc-finger</keyword>
<dbReference type="SUPFAM" id="SSF57756">
    <property type="entry name" value="Retrovirus zinc finger-like domains"/>
    <property type="match status" value="1"/>
</dbReference>
<evidence type="ECO:0000256" key="4">
    <source>
        <dbReference type="PROSITE-ProRule" id="PRU00047"/>
    </source>
</evidence>
<dbReference type="InterPro" id="IPR012337">
    <property type="entry name" value="RNaseH-like_sf"/>
</dbReference>
<dbReference type="Pfam" id="PF00098">
    <property type="entry name" value="zf-CCHC"/>
    <property type="match status" value="1"/>
</dbReference>
<dbReference type="PANTHER" id="PTHR37984:SF12">
    <property type="entry name" value="RIBONUCLEASE H"/>
    <property type="match status" value="1"/>
</dbReference>
<dbReference type="InterPro" id="IPR001878">
    <property type="entry name" value="Znf_CCHC"/>
</dbReference>
<feature type="region of interest" description="Disordered" evidence="5">
    <location>
        <begin position="77"/>
        <end position="109"/>
    </location>
</feature>
<evidence type="ECO:0000256" key="5">
    <source>
        <dbReference type="SAM" id="MobiDB-lite"/>
    </source>
</evidence>
<dbReference type="PROSITE" id="PS50158">
    <property type="entry name" value="ZF_CCHC"/>
    <property type="match status" value="2"/>
</dbReference>
<dbReference type="CDD" id="cd01647">
    <property type="entry name" value="RT_LTR"/>
    <property type="match status" value="1"/>
</dbReference>
<dbReference type="EnsemblMetazoa" id="Aqu2.1.16786_001">
    <property type="protein sequence ID" value="Aqu2.1.16786_001"/>
    <property type="gene ID" value="Aqu2.1.16786"/>
</dbReference>
<dbReference type="SUPFAM" id="SSF53098">
    <property type="entry name" value="Ribonuclease H-like"/>
    <property type="match status" value="1"/>
</dbReference>
<sequence length="985" mass="110408">MSVAECMSRFIIRSLAKDCGFGAQLDVMLRDRLICGINDAAIQKRLLSEGDDLTLKDALQHAMSLELAMKDLKELHSNGLDPVHSTRAGGEGRHPKPHNHNGQHHTAGVGGKRNCYRCGQSGHAPDKCRYKTATCFNCNKTGHISSVCRSNPRRSTPSCPSDYKTTDRPVHDIHTSDTTDTRDEYSFTVRTGHTDPIIVDVLMDNVSVKMELDTGSSVSIMSLETFRSHFPFKVLEESSLNTFKDLFRRVVNSTRKDLLCLVVTPKFYKPRPIPYAYKKKVEDELQRLSDLGIVSLIQFSEWAAPIVPVLKSDKVNVRICGDYSVTVNKASKLESYPIPKLDDLLAALSGGTIYTKLDMSQAYQQLELDDDSKCFTVINTHKGLFTYNRLPFGISSAPAIFQRVMESLLQDILNVAVYIDDILVAGKSHAEHIQTLERVFSRLHDAGLRLKKEKCTFCTSSVQYLGFRINKDGLHPTAEKIRAIKEAPTPTNIMQLKAYLGLLSYYNRFLPHLPSTLAPLYELLHHNVTWNWSPDSEAAFIKSKELLTDDKCLVHFDSTLPLLLACDASQYGVGAVLAHRFPDAYEYDLHFKSSTNHANADALSRLPLSESISNTPLLPKLILLMENIANSPVTAKSIAAATKSDSTLSLVLQYLKSGWPDSCPDDSLKPYWHRQHELSLHDGCILWASRVVIPAKFRQQLLLELHEGHFGITKLKARARSCIWWPNIDTAIEEMVKSCSSCQENHNSPPEAPIHPWPWPSRPWSRLHIDFAGPLKNNTMLLVIVDAFSKWIEVFPVSTVTSSATISKLKMLFAQFGLPDTIVSDNGPSLVSQEFKSYLTQYGIRHITCTSSPYHPASNGLAERAVQLVKNGLKKDADGTLSERLACILLNYRVIPHGTTGISPSELMFGRIIKSKVDLVKPDLTTRVENNQYKQKDFHDQHSRTRKFLVGEGIMYRNFSGDPKWKPGKITKYLGSLSFLIQGDD</sequence>
<dbReference type="InterPro" id="IPR036397">
    <property type="entry name" value="RNaseH_sf"/>
</dbReference>
<dbReference type="InterPro" id="IPR050951">
    <property type="entry name" value="Retrovirus_Pol_polyprotein"/>
</dbReference>
<organism evidence="9">
    <name type="scientific">Amphimedon queenslandica</name>
    <name type="common">Sponge</name>
    <dbReference type="NCBI Taxonomy" id="400682"/>
    <lineage>
        <taxon>Eukaryota</taxon>
        <taxon>Metazoa</taxon>
        <taxon>Porifera</taxon>
        <taxon>Demospongiae</taxon>
        <taxon>Heteroscleromorpha</taxon>
        <taxon>Haplosclerida</taxon>
        <taxon>Niphatidae</taxon>
        <taxon>Amphimedon</taxon>
    </lineage>
</organism>
<dbReference type="OrthoDB" id="10056300at2759"/>
<evidence type="ECO:0000259" key="8">
    <source>
        <dbReference type="PROSITE" id="PS50994"/>
    </source>
</evidence>
<dbReference type="InterPro" id="IPR036875">
    <property type="entry name" value="Znf_CCHC_sf"/>
</dbReference>
<dbReference type="InterPro" id="IPR041588">
    <property type="entry name" value="Integrase_H2C2"/>
</dbReference>
<dbReference type="PROSITE" id="PS50994">
    <property type="entry name" value="INTEGRASE"/>
    <property type="match status" value="1"/>
</dbReference>
<dbReference type="GO" id="GO:0003677">
    <property type="term" value="F:DNA binding"/>
    <property type="evidence" value="ECO:0007669"/>
    <property type="project" value="UniProtKB-KW"/>
</dbReference>
<dbReference type="Pfam" id="PF17919">
    <property type="entry name" value="RT_RNaseH_2"/>
    <property type="match status" value="1"/>
</dbReference>
<dbReference type="PANTHER" id="PTHR37984">
    <property type="entry name" value="PROTEIN CBG26694"/>
    <property type="match status" value="1"/>
</dbReference>
<dbReference type="SMART" id="SM00343">
    <property type="entry name" value="ZnF_C2HC"/>
    <property type="match status" value="2"/>
</dbReference>
<protein>
    <recommendedName>
        <fullName evidence="10">Reverse transcriptase</fullName>
    </recommendedName>
</protein>
<dbReference type="Pfam" id="PF00665">
    <property type="entry name" value="rve"/>
    <property type="match status" value="1"/>
</dbReference>
<dbReference type="eggNOG" id="KOG0017">
    <property type="taxonomic scope" value="Eukaryota"/>
</dbReference>
<dbReference type="Gene3D" id="3.30.70.270">
    <property type="match status" value="2"/>
</dbReference>
<dbReference type="InterPro" id="IPR043502">
    <property type="entry name" value="DNA/RNA_pol_sf"/>
</dbReference>
<keyword evidence="2" id="KW-0378">Hydrolase</keyword>
<proteinExistence type="predicted"/>
<dbReference type="Pfam" id="PF00078">
    <property type="entry name" value="RVT_1"/>
    <property type="match status" value="1"/>
</dbReference>
<evidence type="ECO:0000313" key="9">
    <source>
        <dbReference type="EnsemblMetazoa" id="Aqu2.1.16786_001"/>
    </source>
</evidence>
<dbReference type="AlphaFoldDB" id="A0A1X7TPJ2"/>
<dbReference type="FunFam" id="1.10.340.70:FF:000003">
    <property type="entry name" value="Protein CBG25708"/>
    <property type="match status" value="1"/>
</dbReference>
<feature type="domain" description="Integrase catalytic" evidence="8">
    <location>
        <begin position="759"/>
        <end position="912"/>
    </location>
</feature>
<keyword evidence="2" id="KW-0064">Aspartyl protease</keyword>
<keyword evidence="3" id="KW-0238">DNA-binding</keyword>
<feature type="domain" description="CCHC-type" evidence="6">
    <location>
        <begin position="135"/>
        <end position="150"/>
    </location>
</feature>
<evidence type="ECO:0000259" key="7">
    <source>
        <dbReference type="PROSITE" id="PS50878"/>
    </source>
</evidence>
<dbReference type="PROSITE" id="PS50878">
    <property type="entry name" value="RT_POL"/>
    <property type="match status" value="1"/>
</dbReference>
<feature type="domain" description="Reverse transcriptase" evidence="7">
    <location>
        <begin position="290"/>
        <end position="469"/>
    </location>
</feature>
<accession>A0A1X7TPJ2</accession>
<keyword evidence="1" id="KW-0645">Protease</keyword>
<keyword evidence="4" id="KW-0862">Zinc</keyword>
<evidence type="ECO:0000256" key="1">
    <source>
        <dbReference type="ARBA" id="ARBA00022670"/>
    </source>
</evidence>
<dbReference type="FunFam" id="3.30.70.270:FF:000020">
    <property type="entry name" value="Transposon Tf2-6 polyprotein-like Protein"/>
    <property type="match status" value="1"/>
</dbReference>
<dbReference type="GO" id="GO:0004190">
    <property type="term" value="F:aspartic-type endopeptidase activity"/>
    <property type="evidence" value="ECO:0007669"/>
    <property type="project" value="UniProtKB-KW"/>
</dbReference>
<name>A0A1X7TPJ2_AMPQE</name>
<evidence type="ECO:0008006" key="10">
    <source>
        <dbReference type="Google" id="ProtNLM"/>
    </source>
</evidence>
<dbReference type="FunFam" id="3.30.420.10:FF:000063">
    <property type="entry name" value="Retrovirus-related Pol polyprotein from transposon 297-like Protein"/>
    <property type="match status" value="1"/>
</dbReference>
<dbReference type="Gene3D" id="4.10.60.10">
    <property type="entry name" value="Zinc finger, CCHC-type"/>
    <property type="match status" value="1"/>
</dbReference>